<dbReference type="PANTHER" id="PTHR11760">
    <property type="entry name" value="30S/40S RIBOSOMAL PROTEIN S3"/>
    <property type="match status" value="1"/>
</dbReference>
<keyword evidence="5" id="KW-1185">Reference proteome</keyword>
<evidence type="ECO:0000256" key="2">
    <source>
        <dbReference type="ARBA" id="ARBA00022980"/>
    </source>
</evidence>
<sequence>MGRDGVFFAELNEVLISDPRARGGRAEFLRYKLLGSLAVRRQGSSLPLTVYGTLLLGAKERAVYGRCVAVESILNSLLRCPALCHGEVLATVPCPLSWRGAKGCEMAISSGEPVKEYIDSAVWHVLLRQGVLGIKVKIMLD</sequence>
<organism evidence="4 5">
    <name type="scientific">Zingiber officinale</name>
    <name type="common">Ginger</name>
    <name type="synonym">Amomum zingiber</name>
    <dbReference type="NCBI Taxonomy" id="94328"/>
    <lineage>
        <taxon>Eukaryota</taxon>
        <taxon>Viridiplantae</taxon>
        <taxon>Streptophyta</taxon>
        <taxon>Embryophyta</taxon>
        <taxon>Tracheophyta</taxon>
        <taxon>Spermatophyta</taxon>
        <taxon>Magnoliopsida</taxon>
        <taxon>Liliopsida</taxon>
        <taxon>Zingiberales</taxon>
        <taxon>Zingiberaceae</taxon>
        <taxon>Zingiber</taxon>
    </lineage>
</organism>
<keyword evidence="2" id="KW-0689">Ribosomal protein</keyword>
<proteinExistence type="inferred from homology"/>
<accession>A0A8J5H6Y3</accession>
<dbReference type="EMBL" id="JACMSC010000007">
    <property type="protein sequence ID" value="KAG6513369.1"/>
    <property type="molecule type" value="Genomic_DNA"/>
</dbReference>
<protein>
    <submittedName>
        <fullName evidence="4">Uncharacterized protein</fullName>
    </submittedName>
</protein>
<dbReference type="GO" id="GO:0022627">
    <property type="term" value="C:cytosolic small ribosomal subunit"/>
    <property type="evidence" value="ECO:0007669"/>
    <property type="project" value="TreeGrafter"/>
</dbReference>
<comment type="similarity">
    <text evidence="1">Belongs to the universal ribosomal protein uS3 family.</text>
</comment>
<keyword evidence="3" id="KW-0687">Ribonucleoprotein</keyword>
<comment type="caution">
    <text evidence="4">The sequence shown here is derived from an EMBL/GenBank/DDBJ whole genome shotgun (WGS) entry which is preliminary data.</text>
</comment>
<dbReference type="GO" id="GO:0003735">
    <property type="term" value="F:structural constituent of ribosome"/>
    <property type="evidence" value="ECO:0007669"/>
    <property type="project" value="TreeGrafter"/>
</dbReference>
<gene>
    <name evidence="4" type="ORF">ZIOFF_023693</name>
</gene>
<dbReference type="AlphaFoldDB" id="A0A8J5H6Y3"/>
<evidence type="ECO:0000256" key="1">
    <source>
        <dbReference type="ARBA" id="ARBA00010761"/>
    </source>
</evidence>
<evidence type="ECO:0000313" key="4">
    <source>
        <dbReference type="EMBL" id="KAG6513369.1"/>
    </source>
</evidence>
<dbReference type="GO" id="GO:0005634">
    <property type="term" value="C:nucleus"/>
    <property type="evidence" value="ECO:0007669"/>
    <property type="project" value="TreeGrafter"/>
</dbReference>
<reference evidence="4 5" key="1">
    <citation type="submission" date="2020-08" db="EMBL/GenBank/DDBJ databases">
        <title>Plant Genome Project.</title>
        <authorList>
            <person name="Zhang R.-G."/>
        </authorList>
    </citation>
    <scope>NUCLEOTIDE SEQUENCE [LARGE SCALE GENOMIC DNA]</scope>
    <source>
        <tissue evidence="4">Rhizome</tissue>
    </source>
</reference>
<dbReference type="InterPro" id="IPR036419">
    <property type="entry name" value="Ribosomal_S3_C_sf"/>
</dbReference>
<dbReference type="Proteomes" id="UP000734854">
    <property type="component" value="Unassembled WGS sequence"/>
</dbReference>
<dbReference type="Gene3D" id="3.30.1140.32">
    <property type="entry name" value="Ribosomal protein S3, C-terminal domain"/>
    <property type="match status" value="1"/>
</dbReference>
<dbReference type="InterPro" id="IPR057258">
    <property type="entry name" value="Ribosomal_uS3"/>
</dbReference>
<evidence type="ECO:0000313" key="5">
    <source>
        <dbReference type="Proteomes" id="UP000734854"/>
    </source>
</evidence>
<dbReference type="SUPFAM" id="SSF54821">
    <property type="entry name" value="Ribosomal protein S3 C-terminal domain"/>
    <property type="match status" value="1"/>
</dbReference>
<dbReference type="PANTHER" id="PTHR11760:SF37">
    <property type="entry name" value="RIBOSOMAL PROTEIN S3, PUTATIVE, EXPRESSED-RELATED"/>
    <property type="match status" value="1"/>
</dbReference>
<name>A0A8J5H6Y3_ZINOF</name>
<evidence type="ECO:0000256" key="3">
    <source>
        <dbReference type="ARBA" id="ARBA00023274"/>
    </source>
</evidence>